<gene>
    <name evidence="2" type="ORF">PIB30_000745</name>
</gene>
<evidence type="ECO:0008006" key="4">
    <source>
        <dbReference type="Google" id="ProtNLM"/>
    </source>
</evidence>
<reference evidence="2 3" key="1">
    <citation type="journal article" date="2023" name="Plants (Basel)">
        <title>Bridging the Gap: Combining Genomics and Transcriptomics Approaches to Understand Stylosanthes scabra, an Orphan Legume from the Brazilian Caatinga.</title>
        <authorList>
            <person name="Ferreira-Neto J.R.C."/>
            <person name="da Silva M.D."/>
            <person name="Binneck E."/>
            <person name="de Melo N.F."/>
            <person name="da Silva R.H."/>
            <person name="de Melo A.L.T.M."/>
            <person name="Pandolfi V."/>
            <person name="Bustamante F.O."/>
            <person name="Brasileiro-Vidal A.C."/>
            <person name="Benko-Iseppon A.M."/>
        </authorList>
    </citation>
    <scope>NUCLEOTIDE SEQUENCE [LARGE SCALE GENOMIC DNA]</scope>
    <source>
        <tissue evidence="2">Leaves</tissue>
    </source>
</reference>
<accession>A0ABU6YZI4</accession>
<proteinExistence type="predicted"/>
<comment type="caution">
    <text evidence="2">The sequence shown here is derived from an EMBL/GenBank/DDBJ whole genome shotgun (WGS) entry which is preliminary data.</text>
</comment>
<dbReference type="Proteomes" id="UP001341840">
    <property type="component" value="Unassembled WGS sequence"/>
</dbReference>
<name>A0ABU6YZI4_9FABA</name>
<dbReference type="EMBL" id="JASCZI010271862">
    <property type="protein sequence ID" value="MED6215740.1"/>
    <property type="molecule type" value="Genomic_DNA"/>
</dbReference>
<sequence length="138" mass="15688">MGVGNGDPFEEVRNGDGAECSGKDQVQAWEYGIGRHSPSLFSSSRITIRRRFQFDCTQSFISENKHMPQSMHGQLLVKDIIQRVALSCNRLGSNDQLLPFAYAMVEAETKDSWSWFFSLLKDDLGHDKIMKCTFMSDQ</sequence>
<keyword evidence="3" id="KW-1185">Reference proteome</keyword>
<protein>
    <recommendedName>
        <fullName evidence="4">MULE transposase domain-containing protein</fullName>
    </recommendedName>
</protein>
<organism evidence="2 3">
    <name type="scientific">Stylosanthes scabra</name>
    <dbReference type="NCBI Taxonomy" id="79078"/>
    <lineage>
        <taxon>Eukaryota</taxon>
        <taxon>Viridiplantae</taxon>
        <taxon>Streptophyta</taxon>
        <taxon>Embryophyta</taxon>
        <taxon>Tracheophyta</taxon>
        <taxon>Spermatophyta</taxon>
        <taxon>Magnoliopsida</taxon>
        <taxon>eudicotyledons</taxon>
        <taxon>Gunneridae</taxon>
        <taxon>Pentapetalae</taxon>
        <taxon>rosids</taxon>
        <taxon>fabids</taxon>
        <taxon>Fabales</taxon>
        <taxon>Fabaceae</taxon>
        <taxon>Papilionoideae</taxon>
        <taxon>50 kb inversion clade</taxon>
        <taxon>dalbergioids sensu lato</taxon>
        <taxon>Dalbergieae</taxon>
        <taxon>Pterocarpus clade</taxon>
        <taxon>Stylosanthes</taxon>
    </lineage>
</organism>
<feature type="region of interest" description="Disordered" evidence="1">
    <location>
        <begin position="1"/>
        <end position="20"/>
    </location>
</feature>
<evidence type="ECO:0000256" key="1">
    <source>
        <dbReference type="SAM" id="MobiDB-lite"/>
    </source>
</evidence>
<evidence type="ECO:0000313" key="2">
    <source>
        <dbReference type="EMBL" id="MED6215740.1"/>
    </source>
</evidence>
<evidence type="ECO:0000313" key="3">
    <source>
        <dbReference type="Proteomes" id="UP001341840"/>
    </source>
</evidence>